<evidence type="ECO:0000256" key="1">
    <source>
        <dbReference type="ARBA" id="ARBA00001924"/>
    </source>
</evidence>
<dbReference type="GO" id="GO:0030151">
    <property type="term" value="F:molybdenum ion binding"/>
    <property type="evidence" value="ECO:0007669"/>
    <property type="project" value="InterPro"/>
</dbReference>
<dbReference type="GO" id="GO:0020037">
    <property type="term" value="F:heme binding"/>
    <property type="evidence" value="ECO:0007669"/>
    <property type="project" value="TreeGrafter"/>
</dbReference>
<reference evidence="8 9" key="1">
    <citation type="submission" date="2020-05" db="EMBL/GenBank/DDBJ databases">
        <title>Complete genome sequence of Gemmatimonas greenlandica TET16.</title>
        <authorList>
            <person name="Zeng Y."/>
        </authorList>
    </citation>
    <scope>NUCLEOTIDE SEQUENCE [LARGE SCALE GENOMIC DNA]</scope>
    <source>
        <strain evidence="8 9">TET16</strain>
    </source>
</reference>
<dbReference type="PRINTS" id="PR00407">
    <property type="entry name" value="EUMOPTERIN"/>
</dbReference>
<gene>
    <name evidence="8" type="primary">soxC</name>
    <name evidence="8" type="ORF">HKW67_18110</name>
</gene>
<dbReference type="GO" id="GO:0050310">
    <property type="term" value="F:sulfite dehydrogenase activity"/>
    <property type="evidence" value="ECO:0007669"/>
    <property type="project" value="UniProtKB-EC"/>
</dbReference>
<dbReference type="GO" id="GO:0043546">
    <property type="term" value="F:molybdopterin cofactor binding"/>
    <property type="evidence" value="ECO:0007669"/>
    <property type="project" value="TreeGrafter"/>
</dbReference>
<comment type="cofactor">
    <cofactor evidence="1">
        <name>Mo-molybdopterin</name>
        <dbReference type="ChEBI" id="CHEBI:71302"/>
    </cofactor>
</comment>
<dbReference type="Gene3D" id="2.60.40.650">
    <property type="match status" value="1"/>
</dbReference>
<name>A0A6M4IYG6_9BACT</name>
<protein>
    <submittedName>
        <fullName evidence="8">Sulfite dehydrogenase</fullName>
        <ecNumber evidence="8">1.8.2.1</ecNumber>
    </submittedName>
</protein>
<dbReference type="PANTHER" id="PTHR19372">
    <property type="entry name" value="SULFITE REDUCTASE"/>
    <property type="match status" value="1"/>
</dbReference>
<dbReference type="PROSITE" id="PS51318">
    <property type="entry name" value="TAT"/>
    <property type="match status" value="1"/>
</dbReference>
<keyword evidence="3" id="KW-0479">Metal-binding</keyword>
<dbReference type="NCBIfam" id="TIGR04555">
    <property type="entry name" value="sulfite_DH_soxC"/>
    <property type="match status" value="1"/>
</dbReference>
<dbReference type="InterPro" id="IPR030835">
    <property type="entry name" value="Sulfite_DH_SoxC"/>
</dbReference>
<dbReference type="GO" id="GO:0008482">
    <property type="term" value="F:sulfite oxidase activity"/>
    <property type="evidence" value="ECO:0007669"/>
    <property type="project" value="TreeGrafter"/>
</dbReference>
<feature type="domain" description="Moybdenum cofactor oxidoreductase dimerisation" evidence="7">
    <location>
        <begin position="296"/>
        <end position="407"/>
    </location>
</feature>
<keyword evidence="9" id="KW-1185">Reference proteome</keyword>
<dbReference type="Proteomes" id="UP000500938">
    <property type="component" value="Chromosome"/>
</dbReference>
<accession>A0A6M4IYG6</accession>
<dbReference type="PANTHER" id="PTHR19372:SF7">
    <property type="entry name" value="SULFITE OXIDASE, MITOCHONDRIAL"/>
    <property type="match status" value="1"/>
</dbReference>
<evidence type="ECO:0000313" key="9">
    <source>
        <dbReference type="Proteomes" id="UP000500938"/>
    </source>
</evidence>
<dbReference type="InterPro" id="IPR000572">
    <property type="entry name" value="OxRdtase_Mopterin-bd_dom"/>
</dbReference>
<dbReference type="AlphaFoldDB" id="A0A6M4IYG6"/>
<organism evidence="8 9">
    <name type="scientific">Gemmatimonas groenlandica</name>
    <dbReference type="NCBI Taxonomy" id="2732249"/>
    <lineage>
        <taxon>Bacteria</taxon>
        <taxon>Pseudomonadati</taxon>
        <taxon>Gemmatimonadota</taxon>
        <taxon>Gemmatimonadia</taxon>
        <taxon>Gemmatimonadales</taxon>
        <taxon>Gemmatimonadaceae</taxon>
        <taxon>Gemmatimonas</taxon>
    </lineage>
</organism>
<sequence length="426" mass="46222">MTDLSRRDLLAGAAGFLGGAALAGLPLAVEGQGGAPPTAPSTVPPPPAPPRPVAPLDATKMPGAPTAALGARSEYFAPTRIPNGTPVGSSRTPLQDLTGTITPSDLHFERHHAGIPTLDPERHTLTIHGLVDRPMSFTVADIKRFPQITRTYFIECSGNGGAGYRDPKPDTTPQPLAGLFSTSEWTGVPLATLFREVGVKSDASWFLAEGGDACKLARSIPIAKAWDDAMIVWAQNGEPLRPAQGYPMRLLLPGFEGNSNVKWLRRLELGTKPWMTRWETSKYTDPMPDGTARIFTFEIDAKSVITSPCYPNMITARGWRSVNGLAWSGRGRITRVEVSIDGGTSWHDAELLNTPQPKSTVRFQYMWNWQGTDATLLSRATDDAGYVQPTRAAMVAERGEFTDYHYNQIIGWKVDRSGAVTFHGAT</sequence>
<dbReference type="InterPro" id="IPR006311">
    <property type="entry name" value="TAT_signal"/>
</dbReference>
<feature type="compositionally biased region" description="Polar residues" evidence="5">
    <location>
        <begin position="86"/>
        <end position="101"/>
    </location>
</feature>
<evidence type="ECO:0000256" key="3">
    <source>
        <dbReference type="ARBA" id="ARBA00022723"/>
    </source>
</evidence>
<dbReference type="Pfam" id="PF00174">
    <property type="entry name" value="Oxidored_molyb"/>
    <property type="match status" value="1"/>
</dbReference>
<feature type="region of interest" description="Disordered" evidence="5">
    <location>
        <begin position="77"/>
        <end position="101"/>
    </location>
</feature>
<feature type="domain" description="Oxidoreductase molybdopterin-binding" evidence="6">
    <location>
        <begin position="112"/>
        <end position="278"/>
    </location>
</feature>
<dbReference type="InterPro" id="IPR036374">
    <property type="entry name" value="OxRdtase_Mopterin-bd_sf"/>
</dbReference>
<feature type="compositionally biased region" description="Pro residues" evidence="5">
    <location>
        <begin position="37"/>
        <end position="53"/>
    </location>
</feature>
<evidence type="ECO:0000256" key="4">
    <source>
        <dbReference type="ARBA" id="ARBA00023002"/>
    </source>
</evidence>
<keyword evidence="4 8" id="KW-0560">Oxidoreductase</keyword>
<evidence type="ECO:0000259" key="7">
    <source>
        <dbReference type="Pfam" id="PF03404"/>
    </source>
</evidence>
<dbReference type="InterPro" id="IPR005066">
    <property type="entry name" value="MoCF_OxRdtse_dimer"/>
</dbReference>
<proteinExistence type="predicted"/>
<dbReference type="InterPro" id="IPR014756">
    <property type="entry name" value="Ig_E-set"/>
</dbReference>
<dbReference type="EMBL" id="CP053085">
    <property type="protein sequence ID" value="QJR37291.1"/>
    <property type="molecule type" value="Genomic_DNA"/>
</dbReference>
<dbReference type="SUPFAM" id="SSF56524">
    <property type="entry name" value="Oxidoreductase molybdopterin-binding domain"/>
    <property type="match status" value="1"/>
</dbReference>
<evidence type="ECO:0000256" key="2">
    <source>
        <dbReference type="ARBA" id="ARBA00022505"/>
    </source>
</evidence>
<dbReference type="InterPro" id="IPR008335">
    <property type="entry name" value="Mopterin_OxRdtase_euk"/>
</dbReference>
<feature type="region of interest" description="Disordered" evidence="5">
    <location>
        <begin position="32"/>
        <end position="65"/>
    </location>
</feature>
<dbReference type="Pfam" id="PF03404">
    <property type="entry name" value="Mo-co_dimer"/>
    <property type="match status" value="1"/>
</dbReference>
<keyword evidence="2" id="KW-0500">Molybdenum</keyword>
<dbReference type="RefSeq" id="WP_171226725.1">
    <property type="nucleotide sequence ID" value="NZ_CP053085.1"/>
</dbReference>
<dbReference type="SUPFAM" id="SSF81296">
    <property type="entry name" value="E set domains"/>
    <property type="match status" value="1"/>
</dbReference>
<evidence type="ECO:0000259" key="6">
    <source>
        <dbReference type="Pfam" id="PF00174"/>
    </source>
</evidence>
<dbReference type="EC" id="1.8.2.1" evidence="8"/>
<evidence type="ECO:0000256" key="5">
    <source>
        <dbReference type="SAM" id="MobiDB-lite"/>
    </source>
</evidence>
<dbReference type="KEGG" id="ggr:HKW67_18110"/>
<dbReference type="GO" id="GO:0006790">
    <property type="term" value="P:sulfur compound metabolic process"/>
    <property type="evidence" value="ECO:0007669"/>
    <property type="project" value="TreeGrafter"/>
</dbReference>
<evidence type="ECO:0000313" key="8">
    <source>
        <dbReference type="EMBL" id="QJR37291.1"/>
    </source>
</evidence>
<dbReference type="Gene3D" id="3.90.420.10">
    <property type="entry name" value="Oxidoreductase, molybdopterin-binding domain"/>
    <property type="match status" value="1"/>
</dbReference>